<feature type="transmembrane region" description="Helical" evidence="6">
    <location>
        <begin position="541"/>
        <end position="558"/>
    </location>
</feature>
<proteinExistence type="predicted"/>
<evidence type="ECO:0000256" key="5">
    <source>
        <dbReference type="ARBA" id="ARBA00023136"/>
    </source>
</evidence>
<feature type="transmembrane region" description="Helical" evidence="6">
    <location>
        <begin position="12"/>
        <end position="29"/>
    </location>
</feature>
<gene>
    <name evidence="9" type="ordered locus">Fleli_2137</name>
</gene>
<dbReference type="AlphaFoldDB" id="I4AKN3"/>
<comment type="subcellular location">
    <subcellularLocation>
        <location evidence="1">Cell membrane</location>
        <topology evidence="1">Multi-pass membrane protein</topology>
    </subcellularLocation>
</comment>
<dbReference type="GO" id="GO:0005886">
    <property type="term" value="C:plasma membrane"/>
    <property type="evidence" value="ECO:0007669"/>
    <property type="project" value="UniProtKB-SubCell"/>
</dbReference>
<dbReference type="HOGENOM" id="CLU_010363_5_0_10"/>
<feature type="transmembrane region" description="Helical" evidence="6">
    <location>
        <begin position="419"/>
        <end position="442"/>
    </location>
</feature>
<reference evidence="10" key="1">
    <citation type="submission" date="2012-06" db="EMBL/GenBank/DDBJ databases">
        <title>The complete genome of Flexibacter litoralis DSM 6794.</title>
        <authorList>
            <person name="Lucas S."/>
            <person name="Copeland A."/>
            <person name="Lapidus A."/>
            <person name="Glavina del Rio T."/>
            <person name="Dalin E."/>
            <person name="Tice H."/>
            <person name="Bruce D."/>
            <person name="Goodwin L."/>
            <person name="Pitluck S."/>
            <person name="Peters L."/>
            <person name="Ovchinnikova G."/>
            <person name="Lu M."/>
            <person name="Kyrpides N."/>
            <person name="Mavromatis K."/>
            <person name="Ivanova N."/>
            <person name="Brettin T."/>
            <person name="Detter J.C."/>
            <person name="Han C."/>
            <person name="Larimer F."/>
            <person name="Land M."/>
            <person name="Hauser L."/>
            <person name="Markowitz V."/>
            <person name="Cheng J.-F."/>
            <person name="Hugenholtz P."/>
            <person name="Woyke T."/>
            <person name="Wu D."/>
            <person name="Spring S."/>
            <person name="Lang E."/>
            <person name="Kopitz M."/>
            <person name="Brambilla E."/>
            <person name="Klenk H.-P."/>
            <person name="Eisen J.A."/>
        </authorList>
    </citation>
    <scope>NUCLEOTIDE SEQUENCE [LARGE SCALE GENOMIC DNA]</scope>
    <source>
        <strain evidence="10">ATCC 23117 / DSM 6794 / NBRC 15988 / NCIMB 1366 / Sio-4</strain>
    </source>
</reference>
<feature type="transmembrane region" description="Helical" evidence="6">
    <location>
        <begin position="480"/>
        <end position="500"/>
    </location>
</feature>
<keyword evidence="2" id="KW-1003">Cell membrane</keyword>
<dbReference type="InterPro" id="IPR025405">
    <property type="entry name" value="DUF4131"/>
</dbReference>
<dbReference type="OrthoDB" id="9761531at2"/>
<evidence type="ECO:0000259" key="8">
    <source>
        <dbReference type="Pfam" id="PF13567"/>
    </source>
</evidence>
<dbReference type="PANTHER" id="PTHR30619:SF1">
    <property type="entry name" value="RECOMBINATION PROTEIN 2"/>
    <property type="match status" value="1"/>
</dbReference>
<feature type="transmembrane region" description="Helical" evidence="6">
    <location>
        <begin position="319"/>
        <end position="336"/>
    </location>
</feature>
<keyword evidence="3 6" id="KW-0812">Transmembrane</keyword>
<feature type="transmembrane region" description="Helical" evidence="6">
    <location>
        <begin position="290"/>
        <end position="312"/>
    </location>
</feature>
<evidence type="ECO:0000256" key="2">
    <source>
        <dbReference type="ARBA" id="ARBA00022475"/>
    </source>
</evidence>
<dbReference type="STRING" id="880071.Fleli_2137"/>
<dbReference type="Pfam" id="PF13567">
    <property type="entry name" value="DUF4131"/>
    <property type="match status" value="1"/>
</dbReference>
<evidence type="ECO:0000313" key="9">
    <source>
        <dbReference type="EMBL" id="AFM04518.1"/>
    </source>
</evidence>
<dbReference type="Pfam" id="PF03772">
    <property type="entry name" value="Competence"/>
    <property type="match status" value="1"/>
</dbReference>
<evidence type="ECO:0000259" key="7">
    <source>
        <dbReference type="Pfam" id="PF03772"/>
    </source>
</evidence>
<feature type="transmembrane region" description="Helical" evidence="6">
    <location>
        <begin position="366"/>
        <end position="385"/>
    </location>
</feature>
<dbReference type="InterPro" id="IPR004477">
    <property type="entry name" value="ComEC_N"/>
</dbReference>
<keyword evidence="10" id="KW-1185">Reference proteome</keyword>
<evidence type="ECO:0000256" key="4">
    <source>
        <dbReference type="ARBA" id="ARBA00022989"/>
    </source>
</evidence>
<keyword evidence="5 6" id="KW-0472">Membrane</keyword>
<dbReference type="InterPro" id="IPR052159">
    <property type="entry name" value="Competence_DNA_uptake"/>
</dbReference>
<organism evidence="9 10">
    <name type="scientific">Bernardetia litoralis (strain ATCC 23117 / DSM 6794 / NBRC 15988 / NCIMB 1366 / Fx l1 / Sio-4)</name>
    <name type="common">Flexibacter litoralis</name>
    <dbReference type="NCBI Taxonomy" id="880071"/>
    <lineage>
        <taxon>Bacteria</taxon>
        <taxon>Pseudomonadati</taxon>
        <taxon>Bacteroidota</taxon>
        <taxon>Cytophagia</taxon>
        <taxon>Cytophagales</taxon>
        <taxon>Bernardetiaceae</taxon>
        <taxon>Bernardetia</taxon>
    </lineage>
</organism>
<dbReference type="RefSeq" id="WP_014797965.1">
    <property type="nucleotide sequence ID" value="NC_018018.1"/>
</dbReference>
<sequence length="737" mass="84903">MNPRDKPLFRWDSYPLVRPVLALIIGILIGEYSQIGLAFSLAVFAAFFVAYLGFYIFVKTNFKIRLSSLRLFILIGLFVGIGMSLVSNVEPKERPLHLKNNNKTVLAYQGKIISEIQERDKSYKFEFEIEKIRTEKTWQLAEGKILVYLKKNEFLSDTNFIKLANKTYNFGDDLLIKGSPILTNPPENPSSFDYQKYLKYHYIWHQDFINSYDVVLINNQNNSEIQSNLSLLQKFRKKAIDFRMYSDSILRKMIPSKQSYGVASALFLGIRDGIDNEVKNAYRSAGATHVLAVSGLHVGILSWLMAFIFGFLRKNKHTKYLYLSLLLSVLFGYAFLTGLSPSVLRASVMFAIIQIGQTFSKRANIYNNLAFSAFILLVLSPYMIFEVGFQLSYLAVLGIVLIQPKIAKIYKPPNKFIKYFWELLTVSIAAQLITFPICLYYFHQFPTYFWLSGFVVIPAAVVILCGAIAIILFSFFGTMISCFLGVALSYIIEFVNYLIFGIEKLPFSVLSTIRLSFPESMILYAFMIGLFCFFVLPRRIFFYFSLLCSLLFFGVNLYKNLEAENQKRLVFYQIRKGFALSLQEGRRSSTLLDSANFYNKEAQSYWLTGDLLSNGKTQNNLLNLDSIYTENSKNEIVQIRDWNGGKIILWNNKTILLWNKKLDKETKFLPKLDNIEIVWISNNPIYTLAELKNIKMKHLIFDDTNYNSRVKLLANEAKVNKISAIILKNGAFQKEYK</sequence>
<feature type="transmembrane region" description="Helical" evidence="6">
    <location>
        <begin position="69"/>
        <end position="86"/>
    </location>
</feature>
<protein>
    <submittedName>
        <fullName evidence="9">ComEC/Rec2-related protein</fullName>
    </submittedName>
</protein>
<dbReference type="Proteomes" id="UP000006054">
    <property type="component" value="Chromosome"/>
</dbReference>
<feature type="transmembrane region" description="Helical" evidence="6">
    <location>
        <begin position="35"/>
        <end position="57"/>
    </location>
</feature>
<feature type="domain" description="ComEC/Rec2-related protein" evidence="7">
    <location>
        <begin position="266"/>
        <end position="536"/>
    </location>
</feature>
<accession>I4AKN3</accession>
<evidence type="ECO:0000256" key="3">
    <source>
        <dbReference type="ARBA" id="ARBA00022692"/>
    </source>
</evidence>
<feature type="transmembrane region" description="Helical" evidence="6">
    <location>
        <begin position="448"/>
        <end position="473"/>
    </location>
</feature>
<evidence type="ECO:0000256" key="6">
    <source>
        <dbReference type="SAM" id="Phobius"/>
    </source>
</evidence>
<dbReference type="KEGG" id="fli:Fleli_2137"/>
<evidence type="ECO:0000256" key="1">
    <source>
        <dbReference type="ARBA" id="ARBA00004651"/>
    </source>
</evidence>
<name>I4AKN3_BERLS</name>
<evidence type="ECO:0000313" key="10">
    <source>
        <dbReference type="Proteomes" id="UP000006054"/>
    </source>
</evidence>
<feature type="domain" description="DUF4131" evidence="8">
    <location>
        <begin position="38"/>
        <end position="211"/>
    </location>
</feature>
<feature type="transmembrane region" description="Helical" evidence="6">
    <location>
        <begin position="520"/>
        <end position="536"/>
    </location>
</feature>
<dbReference type="PANTHER" id="PTHR30619">
    <property type="entry name" value="DNA INTERNALIZATION/COMPETENCE PROTEIN COMEC/REC2"/>
    <property type="match status" value="1"/>
</dbReference>
<dbReference type="NCBIfam" id="TIGR00360">
    <property type="entry name" value="ComEC_N-term"/>
    <property type="match status" value="1"/>
</dbReference>
<dbReference type="eggNOG" id="COG0658">
    <property type="taxonomic scope" value="Bacteria"/>
</dbReference>
<keyword evidence="4 6" id="KW-1133">Transmembrane helix</keyword>
<dbReference type="EMBL" id="CP003345">
    <property type="protein sequence ID" value="AFM04518.1"/>
    <property type="molecule type" value="Genomic_DNA"/>
</dbReference>